<comment type="caution">
    <text evidence="4">The sequence shown here is derived from an EMBL/GenBank/DDBJ whole genome shotgun (WGS) entry which is preliminary data.</text>
</comment>
<organism evidence="4 5">
    <name type="scientific">Chimaeribacter californicus</name>
    <dbReference type="NCBI Taxonomy" id="2060067"/>
    <lineage>
        <taxon>Bacteria</taxon>
        <taxon>Pseudomonadati</taxon>
        <taxon>Pseudomonadota</taxon>
        <taxon>Gammaproteobacteria</taxon>
        <taxon>Enterobacterales</taxon>
        <taxon>Yersiniaceae</taxon>
        <taxon>Chimaeribacter</taxon>
    </lineage>
</organism>
<proteinExistence type="inferred from homology"/>
<protein>
    <submittedName>
        <fullName evidence="4">Cyclase</fullName>
    </submittedName>
</protein>
<dbReference type="InterPro" id="IPR047137">
    <property type="entry name" value="ORF3"/>
</dbReference>
<accession>A0A2N5ECB4</accession>
<name>A0A2N5ECB4_9GAMM</name>
<dbReference type="InterPro" id="IPR005031">
    <property type="entry name" value="COQ10_START"/>
</dbReference>
<dbReference type="Pfam" id="PF03364">
    <property type="entry name" value="Polyketide_cyc"/>
    <property type="match status" value="1"/>
</dbReference>
<dbReference type="CDD" id="cd07817">
    <property type="entry name" value="SRPBCC_8"/>
    <property type="match status" value="1"/>
</dbReference>
<dbReference type="PANTHER" id="PTHR33824:SF7">
    <property type="entry name" value="POLYKETIDE CYCLASE_DEHYDRASE AND LIPID TRANSPORT SUPERFAMILY PROTEIN"/>
    <property type="match status" value="1"/>
</dbReference>
<gene>
    <name evidence="4" type="ORF">CYR55_07650</name>
</gene>
<dbReference type="SUPFAM" id="SSF55961">
    <property type="entry name" value="Bet v1-like"/>
    <property type="match status" value="1"/>
</dbReference>
<dbReference type="AlphaFoldDB" id="A0A2N5ECB4"/>
<keyword evidence="2" id="KW-1277">Toxin-antitoxin system</keyword>
<evidence type="ECO:0000256" key="2">
    <source>
        <dbReference type="ARBA" id="ARBA00022649"/>
    </source>
</evidence>
<dbReference type="Proteomes" id="UP000234240">
    <property type="component" value="Unassembled WGS sequence"/>
</dbReference>
<evidence type="ECO:0000313" key="5">
    <source>
        <dbReference type="Proteomes" id="UP000234240"/>
    </source>
</evidence>
<evidence type="ECO:0000259" key="3">
    <source>
        <dbReference type="Pfam" id="PF03364"/>
    </source>
</evidence>
<keyword evidence="5" id="KW-1185">Reference proteome</keyword>
<dbReference type="EMBL" id="PJZF01000004">
    <property type="protein sequence ID" value="PLR39734.1"/>
    <property type="molecule type" value="Genomic_DNA"/>
</dbReference>
<evidence type="ECO:0000313" key="4">
    <source>
        <dbReference type="EMBL" id="PLR39734.1"/>
    </source>
</evidence>
<comment type="similarity">
    <text evidence="1">Belongs to the ribosome association toxin RatA family.</text>
</comment>
<dbReference type="OrthoDB" id="9797595at2"/>
<dbReference type="Gene3D" id="3.30.530.20">
    <property type="match status" value="1"/>
</dbReference>
<dbReference type="PANTHER" id="PTHR33824">
    <property type="entry name" value="POLYKETIDE CYCLASE/DEHYDRASE AND LIPID TRANSPORT SUPERFAMILY PROTEIN"/>
    <property type="match status" value="1"/>
</dbReference>
<dbReference type="InterPro" id="IPR023393">
    <property type="entry name" value="START-like_dom_sf"/>
</dbReference>
<reference evidence="4 5" key="1">
    <citation type="submission" date="2017-12" db="EMBL/GenBank/DDBJ databases">
        <title>Characterization of six clinical isolates of Enterochimera gen. nov., a novel genus of the Yersiniaciae family and the three species Enterochimera arupensis sp. nov., Enterochimera coloradensis sp. nov, and Enterochimera californica sp. nov.</title>
        <authorList>
            <person name="Rossi A."/>
            <person name="Fisher M."/>
        </authorList>
    </citation>
    <scope>NUCLEOTIDE SEQUENCE [LARGE SCALE GENOMIC DNA]</scope>
    <source>
        <strain evidence="5">2015-Iso6</strain>
    </source>
</reference>
<evidence type="ECO:0000256" key="1">
    <source>
        <dbReference type="ARBA" id="ARBA00008918"/>
    </source>
</evidence>
<feature type="domain" description="Coenzyme Q-binding protein COQ10 START" evidence="3">
    <location>
        <begin position="27"/>
        <end position="143"/>
    </location>
</feature>
<sequence length="180" mass="19975">MILQDSYLDATGVEGSDEPVIRRWITIGRPAAELHRLWRQPATLPLVMGHFADIEVLSDTESRWRVEGPLGKKFDWQSRIVDEAEGQFILWRTLEGADMPNEGRLSFAPAPGNKGTELTLEVRFDPPGGALGEKLTSMFDLVPKETLGKALRRFKSLAETGEIPLLAPLPAAGDRKEKEA</sequence>